<sequence length="37" mass="4496">MAQLDQNLCRRKTKRRERKRRLVSSNVLQPNPPHRNV</sequence>
<dbReference type="EMBL" id="BPVZ01000002">
    <property type="protein sequence ID" value="GKU87219.1"/>
    <property type="molecule type" value="Genomic_DNA"/>
</dbReference>
<feature type="compositionally biased region" description="Basic residues" evidence="1">
    <location>
        <begin position="9"/>
        <end position="22"/>
    </location>
</feature>
<gene>
    <name evidence="2" type="ORF">SLEP1_g1660</name>
</gene>
<evidence type="ECO:0000313" key="3">
    <source>
        <dbReference type="Proteomes" id="UP001054252"/>
    </source>
</evidence>
<dbReference type="AlphaFoldDB" id="A0AAV5HPW8"/>
<dbReference type="Proteomes" id="UP001054252">
    <property type="component" value="Unassembled WGS sequence"/>
</dbReference>
<keyword evidence="3" id="KW-1185">Reference proteome</keyword>
<evidence type="ECO:0000313" key="2">
    <source>
        <dbReference type="EMBL" id="GKU87219.1"/>
    </source>
</evidence>
<organism evidence="2 3">
    <name type="scientific">Rubroshorea leprosula</name>
    <dbReference type="NCBI Taxonomy" id="152421"/>
    <lineage>
        <taxon>Eukaryota</taxon>
        <taxon>Viridiplantae</taxon>
        <taxon>Streptophyta</taxon>
        <taxon>Embryophyta</taxon>
        <taxon>Tracheophyta</taxon>
        <taxon>Spermatophyta</taxon>
        <taxon>Magnoliopsida</taxon>
        <taxon>eudicotyledons</taxon>
        <taxon>Gunneridae</taxon>
        <taxon>Pentapetalae</taxon>
        <taxon>rosids</taxon>
        <taxon>malvids</taxon>
        <taxon>Malvales</taxon>
        <taxon>Dipterocarpaceae</taxon>
        <taxon>Rubroshorea</taxon>
    </lineage>
</organism>
<comment type="caution">
    <text evidence="2">The sequence shown here is derived from an EMBL/GenBank/DDBJ whole genome shotgun (WGS) entry which is preliminary data.</text>
</comment>
<name>A0AAV5HPW8_9ROSI</name>
<feature type="region of interest" description="Disordered" evidence="1">
    <location>
        <begin position="1"/>
        <end position="37"/>
    </location>
</feature>
<protein>
    <recommendedName>
        <fullName evidence="4">Ribosomal protein S18</fullName>
    </recommendedName>
</protein>
<evidence type="ECO:0000256" key="1">
    <source>
        <dbReference type="SAM" id="MobiDB-lite"/>
    </source>
</evidence>
<proteinExistence type="predicted"/>
<accession>A0AAV5HPW8</accession>
<reference evidence="2 3" key="1">
    <citation type="journal article" date="2021" name="Commun. Biol.">
        <title>The genome of Shorea leprosula (Dipterocarpaceae) highlights the ecological relevance of drought in aseasonal tropical rainforests.</title>
        <authorList>
            <person name="Ng K.K.S."/>
            <person name="Kobayashi M.J."/>
            <person name="Fawcett J.A."/>
            <person name="Hatakeyama M."/>
            <person name="Paape T."/>
            <person name="Ng C.H."/>
            <person name="Ang C.C."/>
            <person name="Tnah L.H."/>
            <person name="Lee C.T."/>
            <person name="Nishiyama T."/>
            <person name="Sese J."/>
            <person name="O'Brien M.J."/>
            <person name="Copetti D."/>
            <person name="Mohd Noor M.I."/>
            <person name="Ong R.C."/>
            <person name="Putra M."/>
            <person name="Sireger I.Z."/>
            <person name="Indrioko S."/>
            <person name="Kosugi Y."/>
            <person name="Izuno A."/>
            <person name="Isagi Y."/>
            <person name="Lee S.L."/>
            <person name="Shimizu K.K."/>
        </authorList>
    </citation>
    <scope>NUCLEOTIDE SEQUENCE [LARGE SCALE GENOMIC DNA]</scope>
    <source>
        <strain evidence="2">214</strain>
    </source>
</reference>
<evidence type="ECO:0008006" key="4">
    <source>
        <dbReference type="Google" id="ProtNLM"/>
    </source>
</evidence>